<dbReference type="GO" id="GO:0006487">
    <property type="term" value="P:protein N-linked glycosylation"/>
    <property type="evidence" value="ECO:0007669"/>
    <property type="project" value="TreeGrafter"/>
</dbReference>
<name>A0A174VMB1_PARDI</name>
<evidence type="ECO:0000313" key="6">
    <source>
        <dbReference type="Proteomes" id="UP000450599"/>
    </source>
</evidence>
<reference evidence="2 5" key="1">
    <citation type="submission" date="2015-09" db="EMBL/GenBank/DDBJ databases">
        <authorList>
            <consortium name="Pathogen Informatics"/>
        </authorList>
    </citation>
    <scope>NUCLEOTIDE SEQUENCE [LARGE SCALE GENOMIC DNA]</scope>
    <source>
        <strain evidence="2 5">2789STDY5834948</strain>
    </source>
</reference>
<evidence type="ECO:0000313" key="4">
    <source>
        <dbReference type="EMBL" id="MRZ06687.1"/>
    </source>
</evidence>
<dbReference type="Pfam" id="PF19745">
    <property type="entry name" value="FUT8_N_cat"/>
    <property type="match status" value="1"/>
</dbReference>
<gene>
    <name evidence="2" type="ORF">ERS852560_02368</name>
    <name evidence="4" type="ORF">GKD54_10705</name>
    <name evidence="3" type="ORF">GKD58_11385</name>
</gene>
<dbReference type="InterPro" id="IPR045573">
    <property type="entry name" value="Fut8_N_cat"/>
</dbReference>
<dbReference type="Proteomes" id="UP000450599">
    <property type="component" value="Unassembled WGS sequence"/>
</dbReference>
<dbReference type="Gene3D" id="3.40.50.11350">
    <property type="match status" value="1"/>
</dbReference>
<sequence>MEKNVIPAYRRLNDSFSPEFVYHLGCEAGFFSEYNNMILGMLYCLRKRIRFSLYSSDANFAYLKGWTDYFIPFCEESGNILHHWLNRRPNPRFKNRLLRGVDHCLSLAFRRISRNRLTLTDLWDEIRKQDLGSFEMPELGLTGDLRAACQKLIQYTWRYNAETQRIVSDHIASLRLPMHYVGFHIRGGDKFVEARLQDVDVYIQKMCGLSSLREAFVLTDDYRIIELLERTYPDWTFYTLCAPEERGYFHQKFKKQSKEIIRAQHLRLFASMDILASSELFVGTFSSNPGMYLGMRMERDKTYSVDVPEWVIW</sequence>
<protein>
    <recommendedName>
        <fullName evidence="1">Alpha-(1,6)-fucosyltransferase N- and catalytic domain-containing protein</fullName>
    </recommendedName>
</protein>
<dbReference type="PANTHER" id="PTHR13132">
    <property type="entry name" value="ALPHA- 1,6 -FUCOSYLTRANSFERASE"/>
    <property type="match status" value="1"/>
</dbReference>
<dbReference type="Proteomes" id="UP000095332">
    <property type="component" value="Unassembled WGS sequence"/>
</dbReference>
<evidence type="ECO:0000259" key="1">
    <source>
        <dbReference type="Pfam" id="PF19745"/>
    </source>
</evidence>
<dbReference type="PANTHER" id="PTHR13132:SF29">
    <property type="entry name" value="ALPHA-(1,6)-FUCOSYLTRANSFERASE"/>
    <property type="match status" value="1"/>
</dbReference>
<dbReference type="GO" id="GO:0046921">
    <property type="term" value="F:alpha-(1-&gt;6)-fucosyltransferase activity"/>
    <property type="evidence" value="ECO:0007669"/>
    <property type="project" value="TreeGrafter"/>
</dbReference>
<dbReference type="EMBL" id="WKMW01000010">
    <property type="protein sequence ID" value="MRY84848.1"/>
    <property type="molecule type" value="Genomic_DNA"/>
</dbReference>
<dbReference type="RefSeq" id="WP_057328625.1">
    <property type="nucleotide sequence ID" value="NZ_BAABYH010000001.1"/>
</dbReference>
<proteinExistence type="predicted"/>
<dbReference type="EMBL" id="WKMX01000009">
    <property type="protein sequence ID" value="MRZ06687.1"/>
    <property type="molecule type" value="Genomic_DNA"/>
</dbReference>
<evidence type="ECO:0000313" key="5">
    <source>
        <dbReference type="Proteomes" id="UP000095332"/>
    </source>
</evidence>
<dbReference type="Proteomes" id="UP000471216">
    <property type="component" value="Unassembled WGS sequence"/>
</dbReference>
<dbReference type="AlphaFoldDB" id="A0A174VMB1"/>
<evidence type="ECO:0000313" key="7">
    <source>
        <dbReference type="Proteomes" id="UP000471216"/>
    </source>
</evidence>
<dbReference type="EMBL" id="CZBM01000009">
    <property type="protein sequence ID" value="CUQ35742.1"/>
    <property type="molecule type" value="Genomic_DNA"/>
</dbReference>
<accession>A0A174VMB1</accession>
<organism evidence="2 5">
    <name type="scientific">Parabacteroides distasonis</name>
    <dbReference type="NCBI Taxonomy" id="823"/>
    <lineage>
        <taxon>Bacteria</taxon>
        <taxon>Pseudomonadati</taxon>
        <taxon>Bacteroidota</taxon>
        <taxon>Bacteroidia</taxon>
        <taxon>Bacteroidales</taxon>
        <taxon>Tannerellaceae</taxon>
        <taxon>Parabacteroides</taxon>
    </lineage>
</organism>
<evidence type="ECO:0000313" key="3">
    <source>
        <dbReference type="EMBL" id="MRY84848.1"/>
    </source>
</evidence>
<evidence type="ECO:0000313" key="2">
    <source>
        <dbReference type="EMBL" id="CUQ35742.1"/>
    </source>
</evidence>
<reference evidence="6 7" key="2">
    <citation type="journal article" date="2019" name="Nat. Med.">
        <title>A library of human gut bacterial isolates paired with longitudinal multiomics data enables mechanistic microbiome research.</title>
        <authorList>
            <person name="Poyet M."/>
            <person name="Groussin M."/>
            <person name="Gibbons S.M."/>
            <person name="Avila-Pacheco J."/>
            <person name="Jiang X."/>
            <person name="Kearney S.M."/>
            <person name="Perrotta A.R."/>
            <person name="Berdy B."/>
            <person name="Zhao S."/>
            <person name="Lieberman T.D."/>
            <person name="Swanson P.K."/>
            <person name="Smith M."/>
            <person name="Roesemann S."/>
            <person name="Alexander J.E."/>
            <person name="Rich S.A."/>
            <person name="Livny J."/>
            <person name="Vlamakis H."/>
            <person name="Clish C."/>
            <person name="Bullock K."/>
            <person name="Deik A."/>
            <person name="Scott J."/>
            <person name="Pierce K.A."/>
            <person name="Xavier R.J."/>
            <person name="Alm E.J."/>
        </authorList>
    </citation>
    <scope>NUCLEOTIDE SEQUENCE [LARGE SCALE GENOMIC DNA]</scope>
    <source>
        <strain evidence="4 7">BIOML-A10</strain>
        <strain evidence="3 6">BIOML-A11</strain>
    </source>
</reference>
<feature type="domain" description="Alpha-(1,6)-fucosyltransferase N- and catalytic" evidence="1">
    <location>
        <begin position="151"/>
        <end position="287"/>
    </location>
</feature>